<keyword evidence="8" id="KW-1003">Cell membrane</keyword>
<dbReference type="GO" id="GO:0045259">
    <property type="term" value="C:proton-transporting ATP synthase complex"/>
    <property type="evidence" value="ECO:0007669"/>
    <property type="project" value="UniProtKB-KW"/>
</dbReference>
<keyword evidence="7 8" id="KW-0066">ATP synthesis</keyword>
<evidence type="ECO:0000256" key="8">
    <source>
        <dbReference type="HAMAP-Rule" id="MF_01416"/>
    </source>
</evidence>
<dbReference type="PANTHER" id="PTHR11910">
    <property type="entry name" value="ATP SYNTHASE DELTA CHAIN"/>
    <property type="match status" value="1"/>
</dbReference>
<keyword evidence="4 8" id="KW-0406">Ion transport</keyword>
<reference evidence="9 10" key="1">
    <citation type="submission" date="2014-01" db="EMBL/GenBank/DDBJ databases">
        <title>Actinotalea ferrariae CF5-4.</title>
        <authorList>
            <person name="Chen F."/>
            <person name="Li Y."/>
            <person name="Wang G."/>
        </authorList>
    </citation>
    <scope>NUCLEOTIDE SEQUENCE [LARGE SCALE GENOMIC DNA]</scope>
    <source>
        <strain evidence="9 10">CF5-4</strain>
    </source>
</reference>
<dbReference type="PRINTS" id="PR00125">
    <property type="entry name" value="ATPASEDELTA"/>
</dbReference>
<keyword evidence="6 8" id="KW-0139">CF(1)</keyword>
<name>A0A021VU32_9CELL</name>
<evidence type="ECO:0000256" key="7">
    <source>
        <dbReference type="ARBA" id="ARBA00023310"/>
    </source>
</evidence>
<keyword evidence="2 8" id="KW-0813">Transport</keyword>
<evidence type="ECO:0000256" key="3">
    <source>
        <dbReference type="ARBA" id="ARBA00022781"/>
    </source>
</evidence>
<dbReference type="EMBL" id="AXCW01000086">
    <property type="protein sequence ID" value="EYR63550.1"/>
    <property type="molecule type" value="Genomic_DNA"/>
</dbReference>
<keyword evidence="10" id="KW-1185">Reference proteome</keyword>
<dbReference type="NCBIfam" id="NF009967">
    <property type="entry name" value="PRK13430.1"/>
    <property type="match status" value="1"/>
</dbReference>
<dbReference type="Gene3D" id="1.10.520.20">
    <property type="entry name" value="N-terminal domain of the delta subunit of the F1F0-ATP synthase"/>
    <property type="match status" value="1"/>
</dbReference>
<comment type="caution">
    <text evidence="9">The sequence shown here is derived from an EMBL/GenBank/DDBJ whole genome shotgun (WGS) entry which is preliminary data.</text>
</comment>
<dbReference type="GO" id="GO:0046933">
    <property type="term" value="F:proton-transporting ATP synthase activity, rotational mechanism"/>
    <property type="evidence" value="ECO:0007669"/>
    <property type="project" value="UniProtKB-UniRule"/>
</dbReference>
<dbReference type="OrthoDB" id="5242917at2"/>
<dbReference type="InterPro" id="IPR020781">
    <property type="entry name" value="ATPase_OSCP/d_CS"/>
</dbReference>
<evidence type="ECO:0000256" key="2">
    <source>
        <dbReference type="ARBA" id="ARBA00022448"/>
    </source>
</evidence>
<comment type="function">
    <text evidence="8">F(1)F(0) ATP synthase produces ATP from ADP in the presence of a proton or sodium gradient. F-type ATPases consist of two structural domains, F(1) containing the extramembraneous catalytic core and F(0) containing the membrane proton channel, linked together by a central stalk and a peripheral stalk. During catalysis, ATP synthesis in the catalytic domain of F(1) is coupled via a rotary mechanism of the central stalk subunits to proton translocation.</text>
</comment>
<keyword evidence="3 8" id="KW-0375">Hydrogen ion transport</keyword>
<dbReference type="HAMAP" id="MF_01416">
    <property type="entry name" value="ATP_synth_delta_bact"/>
    <property type="match status" value="1"/>
</dbReference>
<evidence type="ECO:0000313" key="10">
    <source>
        <dbReference type="Proteomes" id="UP000019753"/>
    </source>
</evidence>
<evidence type="ECO:0000256" key="6">
    <source>
        <dbReference type="ARBA" id="ARBA00023196"/>
    </source>
</evidence>
<organism evidence="9 10">
    <name type="scientific">Actinotalea ferrariae CF5-4</name>
    <dbReference type="NCBI Taxonomy" id="948458"/>
    <lineage>
        <taxon>Bacteria</taxon>
        <taxon>Bacillati</taxon>
        <taxon>Actinomycetota</taxon>
        <taxon>Actinomycetes</taxon>
        <taxon>Micrococcales</taxon>
        <taxon>Cellulomonadaceae</taxon>
        <taxon>Actinotalea</taxon>
    </lineage>
</organism>
<dbReference type="GO" id="GO:0005886">
    <property type="term" value="C:plasma membrane"/>
    <property type="evidence" value="ECO:0007669"/>
    <property type="project" value="UniProtKB-SubCell"/>
</dbReference>
<dbReference type="AlphaFoldDB" id="A0A021VU32"/>
<dbReference type="Proteomes" id="UP000019753">
    <property type="component" value="Unassembled WGS sequence"/>
</dbReference>
<evidence type="ECO:0000313" key="9">
    <source>
        <dbReference type="EMBL" id="EYR63550.1"/>
    </source>
</evidence>
<gene>
    <name evidence="8" type="primary">atpH</name>
    <name evidence="9" type="ORF">N866_19925</name>
</gene>
<comment type="function">
    <text evidence="8">This protein is part of the stalk that links CF(0) to CF(1). It either transmits conformational changes from CF(0) to CF(1) or is implicated in proton conduction.</text>
</comment>
<dbReference type="Pfam" id="PF00213">
    <property type="entry name" value="OSCP"/>
    <property type="match status" value="1"/>
</dbReference>
<evidence type="ECO:0000256" key="1">
    <source>
        <dbReference type="ARBA" id="ARBA00004370"/>
    </source>
</evidence>
<evidence type="ECO:0000256" key="4">
    <source>
        <dbReference type="ARBA" id="ARBA00023065"/>
    </source>
</evidence>
<sequence length="272" mass="29033">MHVSNQPAVRSVQDGYEPVLLAAGAQASVLGAQLFGVLDALDGSGSLRRALTDPARPGDAKAGLVEGLLTGKVDGRVVSLLQELVRLRWSSERALLDAIERLAVISVLAAAQSEGALERVEDELFRFDRVLVHQRELRQALTDRRATPSQRGALVHDLLGAGRVHAATLQLVERAAVAPRARSTAAWTGSVLGLAAERREVLMAEVTAAVPLTAVQVQRLTAVLERTYGRPVSVQVAVEPDVIGGLRVQVGPELVDTTVLARLDDVRRRLAG</sequence>
<keyword evidence="5 8" id="KW-0472">Membrane</keyword>
<dbReference type="InterPro" id="IPR026015">
    <property type="entry name" value="ATP_synth_OSCP/delta_N_sf"/>
</dbReference>
<dbReference type="RefSeq" id="WP_034225659.1">
    <property type="nucleotide sequence ID" value="NZ_AXCW01000086.1"/>
</dbReference>
<protein>
    <recommendedName>
        <fullName evidence="8">ATP synthase subunit delta</fullName>
    </recommendedName>
    <alternativeName>
        <fullName evidence="8">ATP synthase F(1) sector subunit delta</fullName>
    </alternativeName>
    <alternativeName>
        <fullName evidence="8">F-type ATPase subunit delta</fullName>
        <shortName evidence="8">F-ATPase subunit delta</shortName>
    </alternativeName>
</protein>
<dbReference type="InterPro" id="IPR000711">
    <property type="entry name" value="ATPase_OSCP/dsu"/>
</dbReference>
<proteinExistence type="inferred from homology"/>
<comment type="similarity">
    <text evidence="8">Belongs to the ATPase delta chain family.</text>
</comment>
<dbReference type="PROSITE" id="PS00389">
    <property type="entry name" value="ATPASE_DELTA"/>
    <property type="match status" value="1"/>
</dbReference>
<evidence type="ECO:0000256" key="5">
    <source>
        <dbReference type="ARBA" id="ARBA00023136"/>
    </source>
</evidence>
<accession>A0A021VU32</accession>
<comment type="subcellular location">
    <subcellularLocation>
        <location evidence="8">Cell membrane</location>
        <topology evidence="8">Peripheral membrane protein</topology>
    </subcellularLocation>
    <subcellularLocation>
        <location evidence="1">Membrane</location>
    </subcellularLocation>
</comment>